<accession>A0A852TR77</accession>
<gene>
    <name evidence="6" type="ORF">HDA32_001185</name>
</gene>
<organism evidence="6 7">
    <name type="scientific">Spinactinospora alkalitolerans</name>
    <dbReference type="NCBI Taxonomy" id="687207"/>
    <lineage>
        <taxon>Bacteria</taxon>
        <taxon>Bacillati</taxon>
        <taxon>Actinomycetota</taxon>
        <taxon>Actinomycetes</taxon>
        <taxon>Streptosporangiales</taxon>
        <taxon>Nocardiopsidaceae</taxon>
        <taxon>Spinactinospora</taxon>
    </lineage>
</organism>
<dbReference type="SUPFAM" id="SSF51556">
    <property type="entry name" value="Metallo-dependent hydrolases"/>
    <property type="match status" value="1"/>
</dbReference>
<dbReference type="Pfam" id="PF02126">
    <property type="entry name" value="PTE"/>
    <property type="match status" value="1"/>
</dbReference>
<keyword evidence="7" id="KW-1185">Reference proteome</keyword>
<reference evidence="6 7" key="1">
    <citation type="submission" date="2020-07" db="EMBL/GenBank/DDBJ databases">
        <title>Sequencing the genomes of 1000 actinobacteria strains.</title>
        <authorList>
            <person name="Klenk H.-P."/>
        </authorList>
    </citation>
    <scope>NUCLEOTIDE SEQUENCE [LARGE SCALE GENOMIC DNA]</scope>
    <source>
        <strain evidence="6 7">CXB654</strain>
    </source>
</reference>
<dbReference type="RefSeq" id="WP_179642227.1">
    <property type="nucleotide sequence ID" value="NZ_BAAAYY010000024.1"/>
</dbReference>
<evidence type="ECO:0000256" key="1">
    <source>
        <dbReference type="ARBA" id="ARBA00022723"/>
    </source>
</evidence>
<dbReference type="GO" id="GO:0008270">
    <property type="term" value="F:zinc ion binding"/>
    <property type="evidence" value="ECO:0007669"/>
    <property type="project" value="InterPro"/>
</dbReference>
<keyword evidence="1 3" id="KW-0479">Metal-binding</keyword>
<evidence type="ECO:0000256" key="3">
    <source>
        <dbReference type="PIRSR" id="PIRSR601559-52"/>
    </source>
</evidence>
<feature type="binding site" evidence="3">
    <location>
        <position position="25"/>
    </location>
    <ligand>
        <name>a divalent metal cation</name>
        <dbReference type="ChEBI" id="CHEBI:60240"/>
        <label>1</label>
    </ligand>
</feature>
<evidence type="ECO:0000256" key="2">
    <source>
        <dbReference type="ARBA" id="ARBA00022801"/>
    </source>
</evidence>
<proteinExistence type="inferred from homology"/>
<evidence type="ECO:0000256" key="4">
    <source>
        <dbReference type="PROSITE-ProRule" id="PRU00679"/>
    </source>
</evidence>
<dbReference type="GO" id="GO:0016788">
    <property type="term" value="F:hydrolase activity, acting on ester bonds"/>
    <property type="evidence" value="ECO:0007669"/>
    <property type="project" value="InterPro"/>
</dbReference>
<dbReference type="EMBL" id="JACCCC010000001">
    <property type="protein sequence ID" value="NYE46065.1"/>
    <property type="molecule type" value="Genomic_DNA"/>
</dbReference>
<feature type="binding site" evidence="3">
    <location>
        <position position="294"/>
    </location>
    <ligand>
        <name>a divalent metal cation</name>
        <dbReference type="ChEBI" id="CHEBI:60240"/>
        <label>1</label>
    </ligand>
</feature>
<comment type="cofactor">
    <cofactor evidence="3">
        <name>a divalent metal cation</name>
        <dbReference type="ChEBI" id="CHEBI:60240"/>
    </cofactor>
    <text evidence="3">Binds 2 divalent metal cations per subunit.</text>
</comment>
<feature type="binding site" evidence="3">
    <location>
        <position position="27"/>
    </location>
    <ligand>
        <name>a divalent metal cation</name>
        <dbReference type="ChEBI" id="CHEBI:60240"/>
        <label>1</label>
    </ligand>
</feature>
<dbReference type="Gene3D" id="3.20.20.140">
    <property type="entry name" value="Metal-dependent hydrolases"/>
    <property type="match status" value="1"/>
</dbReference>
<feature type="compositionally biased region" description="Low complexity" evidence="5">
    <location>
        <begin position="346"/>
        <end position="355"/>
    </location>
</feature>
<feature type="binding site" evidence="3">
    <location>
        <position position="229"/>
    </location>
    <ligand>
        <name>a divalent metal cation</name>
        <dbReference type="ChEBI" id="CHEBI:60240"/>
        <label>2</label>
    </ligand>
</feature>
<feature type="binding site" evidence="3">
    <location>
        <position position="167"/>
    </location>
    <ligand>
        <name>a divalent metal cation</name>
        <dbReference type="ChEBI" id="CHEBI:60240"/>
        <label>2</label>
    </ligand>
</feature>
<dbReference type="Proteomes" id="UP000589036">
    <property type="component" value="Unassembled WGS sequence"/>
</dbReference>
<comment type="caution">
    <text evidence="4">Lacks conserved residue(s) required for the propagation of feature annotation.</text>
</comment>
<evidence type="ECO:0000256" key="5">
    <source>
        <dbReference type="SAM" id="MobiDB-lite"/>
    </source>
</evidence>
<dbReference type="PROSITE" id="PS51347">
    <property type="entry name" value="PHOSPHOTRIESTERASE_2"/>
    <property type="match status" value="1"/>
</dbReference>
<dbReference type="PROSITE" id="PS01322">
    <property type="entry name" value="PHOSPHOTRIESTERASE_1"/>
    <property type="match status" value="1"/>
</dbReference>
<protein>
    <submittedName>
        <fullName evidence="6">Phosphotriesterase-related protein</fullName>
    </submittedName>
</protein>
<dbReference type="PANTHER" id="PTHR10819:SF3">
    <property type="entry name" value="PHOSPHOTRIESTERASE-RELATED PROTEIN"/>
    <property type="match status" value="1"/>
</dbReference>
<dbReference type="PANTHER" id="PTHR10819">
    <property type="entry name" value="PHOSPHOTRIESTERASE-RELATED"/>
    <property type="match status" value="1"/>
</dbReference>
<evidence type="ECO:0000313" key="6">
    <source>
        <dbReference type="EMBL" id="NYE46065.1"/>
    </source>
</evidence>
<feature type="binding site" evidence="3">
    <location>
        <position position="199"/>
    </location>
    <ligand>
        <name>a divalent metal cation</name>
        <dbReference type="ChEBI" id="CHEBI:60240"/>
        <label>2</label>
    </ligand>
</feature>
<comment type="similarity">
    <text evidence="4">Belongs to the metallo-dependent hydrolases superfamily. Phosphotriesterase family.</text>
</comment>
<comment type="caution">
    <text evidence="6">The sequence shown here is derived from an EMBL/GenBank/DDBJ whole genome shotgun (WGS) entry which is preliminary data.</text>
</comment>
<dbReference type="InterPro" id="IPR017947">
    <property type="entry name" value="AryldialkylPase_Zn-BS"/>
</dbReference>
<feature type="region of interest" description="Disordered" evidence="5">
    <location>
        <begin position="346"/>
        <end position="370"/>
    </location>
</feature>
<name>A0A852TR77_9ACTN</name>
<evidence type="ECO:0000313" key="7">
    <source>
        <dbReference type="Proteomes" id="UP000589036"/>
    </source>
</evidence>
<feature type="binding site" evidence="3">
    <location>
        <position position="167"/>
    </location>
    <ligand>
        <name>a divalent metal cation</name>
        <dbReference type="ChEBI" id="CHEBI:60240"/>
        <label>1</label>
    </ligand>
</feature>
<sequence length="370" mass="39219">MSGAVGVGTVTGVIGSDRLGLTLPHEHLVNDLRSAVVPPTRPERAFLTDAAVTPELAWLLREDPYACRDHCVLDDVDAVVADLAVFAEAGGRSVIDLTPPGIGRDPAALRGIAERTGLNVIMGSGWYLQRFHPAHLARTGVDDLAAELVAEFRAEGPGAAGPGVIGEIGVSPDFTADEHTALRAACAAQREVGVPLFVHLPGWRRRAFEVLDIVLEEQGVDPGAVVLCHMDPSGEDPVYQLAVAERGAWLEFDMVGMPFRYPGEGQSPAPADTARAVRTLVRAGHAGRLLLSHDVFLKSMLTRHGGNGFGYVPVLFADRLRGLGVDDATVDLLLAGNPRRLFEAAARGRGARPAADPTTNNATIARKEPS</sequence>
<keyword evidence="2" id="KW-0378">Hydrolase</keyword>
<dbReference type="AlphaFoldDB" id="A0A852TR77"/>
<dbReference type="InterPro" id="IPR032466">
    <property type="entry name" value="Metal_Hydrolase"/>
</dbReference>
<dbReference type="InterPro" id="IPR001559">
    <property type="entry name" value="Phosphotriesterase"/>
</dbReference>